<gene>
    <name evidence="2" type="ORF">SKAU_G00280420</name>
</gene>
<dbReference type="InterPro" id="IPR033112">
    <property type="entry name" value="PLA2_Asp_AS"/>
</dbReference>
<sequence length="70" mass="7573">MKVKISHHRGSDNESVGEGGGTPSSVPRKLSAGNDRCEKFICECDRQAAICFAGASYIEENEHLPSSFCK</sequence>
<dbReference type="GO" id="GO:0004623">
    <property type="term" value="F:phospholipase A2 activity"/>
    <property type="evidence" value="ECO:0007669"/>
    <property type="project" value="InterPro"/>
</dbReference>
<keyword evidence="3" id="KW-1185">Reference proteome</keyword>
<feature type="region of interest" description="Disordered" evidence="1">
    <location>
        <begin position="1"/>
        <end position="31"/>
    </location>
</feature>
<evidence type="ECO:0000313" key="3">
    <source>
        <dbReference type="Proteomes" id="UP001152622"/>
    </source>
</evidence>
<dbReference type="AlphaFoldDB" id="A0A9Q1EWZ3"/>
<dbReference type="GO" id="GO:0006644">
    <property type="term" value="P:phospholipid metabolic process"/>
    <property type="evidence" value="ECO:0007669"/>
    <property type="project" value="InterPro"/>
</dbReference>
<comment type="caution">
    <text evidence="2">The sequence shown here is derived from an EMBL/GenBank/DDBJ whole genome shotgun (WGS) entry which is preliminary data.</text>
</comment>
<dbReference type="Proteomes" id="UP001152622">
    <property type="component" value="Chromosome 11"/>
</dbReference>
<accession>A0A9Q1EWZ3</accession>
<name>A0A9Q1EWZ3_SYNKA</name>
<organism evidence="2 3">
    <name type="scientific">Synaphobranchus kaupii</name>
    <name type="common">Kaup's arrowtooth eel</name>
    <dbReference type="NCBI Taxonomy" id="118154"/>
    <lineage>
        <taxon>Eukaryota</taxon>
        <taxon>Metazoa</taxon>
        <taxon>Chordata</taxon>
        <taxon>Craniata</taxon>
        <taxon>Vertebrata</taxon>
        <taxon>Euteleostomi</taxon>
        <taxon>Actinopterygii</taxon>
        <taxon>Neopterygii</taxon>
        <taxon>Teleostei</taxon>
        <taxon>Anguilliformes</taxon>
        <taxon>Synaphobranchidae</taxon>
        <taxon>Synaphobranchus</taxon>
    </lineage>
</organism>
<proteinExistence type="predicted"/>
<dbReference type="SUPFAM" id="SSF48619">
    <property type="entry name" value="Phospholipase A2, PLA2"/>
    <property type="match status" value="1"/>
</dbReference>
<evidence type="ECO:0000256" key="1">
    <source>
        <dbReference type="SAM" id="MobiDB-lite"/>
    </source>
</evidence>
<dbReference type="OrthoDB" id="5841574at2759"/>
<evidence type="ECO:0000313" key="2">
    <source>
        <dbReference type="EMBL" id="KAJ8346641.1"/>
    </source>
</evidence>
<protein>
    <submittedName>
        <fullName evidence="2">Uncharacterized protein</fullName>
    </submittedName>
</protein>
<dbReference type="EMBL" id="JAINUF010000011">
    <property type="protein sequence ID" value="KAJ8346641.1"/>
    <property type="molecule type" value="Genomic_DNA"/>
</dbReference>
<reference evidence="2" key="1">
    <citation type="journal article" date="2023" name="Science">
        <title>Genome structures resolve the early diversification of teleost fishes.</title>
        <authorList>
            <person name="Parey E."/>
            <person name="Louis A."/>
            <person name="Montfort J."/>
            <person name="Bouchez O."/>
            <person name="Roques C."/>
            <person name="Iampietro C."/>
            <person name="Lluch J."/>
            <person name="Castinel A."/>
            <person name="Donnadieu C."/>
            <person name="Desvignes T."/>
            <person name="Floi Bucao C."/>
            <person name="Jouanno E."/>
            <person name="Wen M."/>
            <person name="Mejri S."/>
            <person name="Dirks R."/>
            <person name="Jansen H."/>
            <person name="Henkel C."/>
            <person name="Chen W.J."/>
            <person name="Zahm M."/>
            <person name="Cabau C."/>
            <person name="Klopp C."/>
            <person name="Thompson A.W."/>
            <person name="Robinson-Rechavi M."/>
            <person name="Braasch I."/>
            <person name="Lecointre G."/>
            <person name="Bobe J."/>
            <person name="Postlethwait J.H."/>
            <person name="Berthelot C."/>
            <person name="Roest Crollius H."/>
            <person name="Guiguen Y."/>
        </authorList>
    </citation>
    <scope>NUCLEOTIDE SEQUENCE</scope>
    <source>
        <strain evidence="2">WJC10195</strain>
    </source>
</reference>
<dbReference type="PROSITE" id="PS00119">
    <property type="entry name" value="PA2_ASP"/>
    <property type="match status" value="1"/>
</dbReference>
<dbReference type="Gene3D" id="1.20.90.10">
    <property type="entry name" value="Phospholipase A2 domain"/>
    <property type="match status" value="1"/>
</dbReference>
<dbReference type="InterPro" id="IPR036444">
    <property type="entry name" value="PLipase_A2_dom_sf"/>
</dbReference>
<dbReference type="GO" id="GO:0050482">
    <property type="term" value="P:arachidonate secretion"/>
    <property type="evidence" value="ECO:0007669"/>
    <property type="project" value="InterPro"/>
</dbReference>